<name>A0ABS8RXA9_DATST</name>
<evidence type="ECO:0000313" key="7">
    <source>
        <dbReference type="EMBL" id="MCD7451443.1"/>
    </source>
</evidence>
<evidence type="ECO:0000256" key="4">
    <source>
        <dbReference type="ARBA" id="ARBA00023136"/>
    </source>
</evidence>
<evidence type="ECO:0000256" key="6">
    <source>
        <dbReference type="SAM" id="Phobius"/>
    </source>
</evidence>
<keyword evidence="8" id="KW-1185">Reference proteome</keyword>
<organism evidence="7 8">
    <name type="scientific">Datura stramonium</name>
    <name type="common">Jimsonweed</name>
    <name type="synonym">Common thornapple</name>
    <dbReference type="NCBI Taxonomy" id="4076"/>
    <lineage>
        <taxon>Eukaryota</taxon>
        <taxon>Viridiplantae</taxon>
        <taxon>Streptophyta</taxon>
        <taxon>Embryophyta</taxon>
        <taxon>Tracheophyta</taxon>
        <taxon>Spermatophyta</taxon>
        <taxon>Magnoliopsida</taxon>
        <taxon>eudicotyledons</taxon>
        <taxon>Gunneridae</taxon>
        <taxon>Pentapetalae</taxon>
        <taxon>asterids</taxon>
        <taxon>lamiids</taxon>
        <taxon>Solanales</taxon>
        <taxon>Solanaceae</taxon>
        <taxon>Solanoideae</taxon>
        <taxon>Datureae</taxon>
        <taxon>Datura</taxon>
    </lineage>
</organism>
<dbReference type="Pfam" id="PF00083">
    <property type="entry name" value="Sugar_tr"/>
    <property type="match status" value="1"/>
</dbReference>
<gene>
    <name evidence="7" type="ORF">HAX54_011850</name>
</gene>
<comment type="caution">
    <text evidence="7">The sequence shown here is derived from an EMBL/GenBank/DDBJ whole genome shotgun (WGS) entry which is preliminary data.</text>
</comment>
<dbReference type="PRINTS" id="PR00171">
    <property type="entry name" value="SUGRTRNSPORT"/>
</dbReference>
<accession>A0ABS8RXA9</accession>
<dbReference type="InterPro" id="IPR036259">
    <property type="entry name" value="MFS_trans_sf"/>
</dbReference>
<comment type="similarity">
    <text evidence="5">Belongs to the major facilitator superfamily. Phosphate:H(+) symporter (TC 2.A.1.9) family.</text>
</comment>
<dbReference type="InterPro" id="IPR003663">
    <property type="entry name" value="Sugar/inositol_transpt"/>
</dbReference>
<keyword evidence="4 6" id="KW-0472">Membrane</keyword>
<dbReference type="Gene3D" id="1.20.1250.20">
    <property type="entry name" value="MFS general substrate transporter like domains"/>
    <property type="match status" value="1"/>
</dbReference>
<evidence type="ECO:0000256" key="2">
    <source>
        <dbReference type="ARBA" id="ARBA00022692"/>
    </source>
</evidence>
<dbReference type="InterPro" id="IPR005828">
    <property type="entry name" value="MFS_sugar_transport-like"/>
</dbReference>
<evidence type="ECO:0000256" key="5">
    <source>
        <dbReference type="ARBA" id="ARBA00044504"/>
    </source>
</evidence>
<proteinExistence type="inferred from homology"/>
<dbReference type="Proteomes" id="UP000823775">
    <property type="component" value="Unassembled WGS sequence"/>
</dbReference>
<keyword evidence="2 6" id="KW-0812">Transmembrane</keyword>
<comment type="subcellular location">
    <subcellularLocation>
        <location evidence="1">Membrane</location>
        <topology evidence="1">Multi-pass membrane protein</topology>
    </subcellularLocation>
</comment>
<dbReference type="EMBL" id="JACEIK010000168">
    <property type="protein sequence ID" value="MCD7451443.1"/>
    <property type="molecule type" value="Genomic_DNA"/>
</dbReference>
<evidence type="ECO:0000313" key="8">
    <source>
        <dbReference type="Proteomes" id="UP000823775"/>
    </source>
</evidence>
<keyword evidence="3 6" id="KW-1133">Transmembrane helix</keyword>
<protein>
    <submittedName>
        <fullName evidence="7">Uncharacterized protein</fullName>
    </submittedName>
</protein>
<feature type="transmembrane region" description="Helical" evidence="6">
    <location>
        <begin position="103"/>
        <end position="125"/>
    </location>
</feature>
<evidence type="ECO:0000256" key="1">
    <source>
        <dbReference type="ARBA" id="ARBA00004141"/>
    </source>
</evidence>
<sequence>MVWLYEHEQFSPFELAFEVELGPGVIPLHVIRARSIHVWVPQSTISRWLKNGLVVCLYELGQSSSPSRDHIAWDEVYPSPVLWAMTLLGVRFGTNGDLGTLQIWYATFVVVVFICIYVPGFVWSWGPLGWSVLSEIFLLEVLTG</sequence>
<reference evidence="7 8" key="1">
    <citation type="journal article" date="2021" name="BMC Genomics">
        <title>Datura genome reveals duplications of psychoactive alkaloid biosynthetic genes and high mutation rate following tissue culture.</title>
        <authorList>
            <person name="Rajewski A."/>
            <person name="Carter-House D."/>
            <person name="Stajich J."/>
            <person name="Litt A."/>
        </authorList>
    </citation>
    <scope>NUCLEOTIDE SEQUENCE [LARGE SCALE GENOMIC DNA]</scope>
    <source>
        <strain evidence="7">AR-01</strain>
    </source>
</reference>
<evidence type="ECO:0000256" key="3">
    <source>
        <dbReference type="ARBA" id="ARBA00022989"/>
    </source>
</evidence>